<dbReference type="InterPro" id="IPR036397">
    <property type="entry name" value="RNaseH_sf"/>
</dbReference>
<protein>
    <recommendedName>
        <fullName evidence="1">DNA-directed DNA polymerase family A palm domain-containing protein</fullName>
    </recommendedName>
</protein>
<dbReference type="SUPFAM" id="SSF53098">
    <property type="entry name" value="Ribonuclease H-like"/>
    <property type="match status" value="1"/>
</dbReference>
<dbReference type="SUPFAM" id="SSF56672">
    <property type="entry name" value="DNA/RNA polymerases"/>
    <property type="match status" value="2"/>
</dbReference>
<name>A0A0F9T8D2_9ZZZZ</name>
<sequence length="937" mass="105599">MSYQEILKSVGYPEKVLIIDFESYYDQDYSLGKKMSIIEYITDPRFDFTGVGTAESPDFVPRFCPKSQGDLVFIYDHIACVQNVYGLNLERCTVVAKNCKFDMAILAVRFGIIPPYVIDIDDLLRHYDARMSHRMKDVTKMFGLKDKGKTIQFKGLHYEDMDAETNNNLKNNLADYCCNDIEIETALFQLLLPEMSNPQVEIPVARHTLDLYLRPKIKFDFKKATDLKLKMLVEVKQIVDKTEHKDKDLSGNLSFVKLLQEALPEDEQIPVKVGKPGKNMTKLLGTPGVIPAFAKDDRGFQELLVHPDKTIRNLCVARQAVKSWPLHIKRINNMANQATASGGLLRVPLNYYGAHTGRWSGSGGINLQNLGGRGRGGQGTHPLIAAMRSLLGCPDGVILGIADSAQIEARILAWFANQEDLVNGFANGEDIYSVFATMLFNSAVYKPKEDEIPPVKKLLKIRRGFGKDAILGCVALGTPVLTYSGWKSIEDLDILDKLWDGRQWVNHKGVVHKGKKSCVNVKGIWVTPDHEILDKGVWFPAISLSTGNQFSETCMENLKLSKLSLGHARALSPSNVVAPVVKSLLQKEIAWSPEILHVVMSVLKRHPVKLRLIKQQCLYHIKNDCLIEFVQLLADARPDLIDIMVNEVLECGPNGSLIELIFLNIWQHCQGGIIRSLILTESIIMLDTDQVILDSPPGSKILETADILYSGDYHRFQAGNMIVSNCGYGMGTNKFYENCVTNSDLRPLFDSGEYDWDFIDQLIKTYRTTYKQIPEFWSAVEKAFKFVIKYPHEQTQVSRKYDEGGNAIGFRLKIFNRKGTVHLQLPSGRELTYRHCSLKQTTRGSQIRWHYGHLWGGSITENIVQACARDLLAYWILEIDAIKLPIVLHSHDEIVCMLQKNDVGALDDMLKIMCTGPEWAVGLPLDAEGELSEVYKK</sequence>
<dbReference type="Pfam" id="PF00476">
    <property type="entry name" value="DNA_pol_A"/>
    <property type="match status" value="1"/>
</dbReference>
<dbReference type="GO" id="GO:0003887">
    <property type="term" value="F:DNA-directed DNA polymerase activity"/>
    <property type="evidence" value="ECO:0007669"/>
    <property type="project" value="InterPro"/>
</dbReference>
<dbReference type="SUPFAM" id="SSF51294">
    <property type="entry name" value="Hedgehog/intein (Hint) domain"/>
    <property type="match status" value="1"/>
</dbReference>
<dbReference type="InterPro" id="IPR043502">
    <property type="entry name" value="DNA/RNA_pol_sf"/>
</dbReference>
<reference evidence="2" key="1">
    <citation type="journal article" date="2015" name="Nature">
        <title>Complex archaea that bridge the gap between prokaryotes and eukaryotes.</title>
        <authorList>
            <person name="Spang A."/>
            <person name="Saw J.H."/>
            <person name="Jorgensen S.L."/>
            <person name="Zaremba-Niedzwiedzka K."/>
            <person name="Martijn J."/>
            <person name="Lind A.E."/>
            <person name="van Eijk R."/>
            <person name="Schleper C."/>
            <person name="Guy L."/>
            <person name="Ettema T.J."/>
        </authorList>
    </citation>
    <scope>NUCLEOTIDE SEQUENCE</scope>
</reference>
<comment type="caution">
    <text evidence="2">The sequence shown here is derived from an EMBL/GenBank/DDBJ whole genome shotgun (WGS) entry which is preliminary data.</text>
</comment>
<feature type="domain" description="DNA-directed DNA polymerase family A palm" evidence="1">
    <location>
        <begin position="309"/>
        <end position="444"/>
    </location>
</feature>
<accession>A0A0F9T8D2</accession>
<dbReference type="Gene3D" id="3.30.420.10">
    <property type="entry name" value="Ribonuclease H-like superfamily/Ribonuclease H"/>
    <property type="match status" value="1"/>
</dbReference>
<dbReference type="GO" id="GO:0006260">
    <property type="term" value="P:DNA replication"/>
    <property type="evidence" value="ECO:0007669"/>
    <property type="project" value="InterPro"/>
</dbReference>
<dbReference type="AlphaFoldDB" id="A0A0F9T8D2"/>
<dbReference type="InterPro" id="IPR001098">
    <property type="entry name" value="DNA-dir_DNA_pol_A_palm_dom"/>
</dbReference>
<evidence type="ECO:0000313" key="2">
    <source>
        <dbReference type="EMBL" id="KKN77465.1"/>
    </source>
</evidence>
<dbReference type="EMBL" id="LAZR01000278">
    <property type="protein sequence ID" value="KKN77465.1"/>
    <property type="molecule type" value="Genomic_DNA"/>
</dbReference>
<dbReference type="Gene3D" id="3.30.70.370">
    <property type="match status" value="1"/>
</dbReference>
<dbReference type="InterPro" id="IPR036844">
    <property type="entry name" value="Hint_dom_sf"/>
</dbReference>
<organism evidence="2">
    <name type="scientific">marine sediment metagenome</name>
    <dbReference type="NCBI Taxonomy" id="412755"/>
    <lineage>
        <taxon>unclassified sequences</taxon>
        <taxon>metagenomes</taxon>
        <taxon>ecological metagenomes</taxon>
    </lineage>
</organism>
<proteinExistence type="predicted"/>
<evidence type="ECO:0000259" key="1">
    <source>
        <dbReference type="Pfam" id="PF00476"/>
    </source>
</evidence>
<dbReference type="GO" id="GO:0003677">
    <property type="term" value="F:DNA binding"/>
    <property type="evidence" value="ECO:0007669"/>
    <property type="project" value="InterPro"/>
</dbReference>
<dbReference type="Gene3D" id="1.10.150.20">
    <property type="entry name" value="5' to 3' exonuclease, C-terminal subdomain"/>
    <property type="match status" value="1"/>
</dbReference>
<gene>
    <name evidence="2" type="ORF">LCGC14_0360240</name>
</gene>
<dbReference type="InterPro" id="IPR012337">
    <property type="entry name" value="RNaseH-like_sf"/>
</dbReference>